<dbReference type="PROSITE" id="PS51354">
    <property type="entry name" value="GLUTAREDOXIN_2"/>
    <property type="match status" value="1"/>
</dbReference>
<dbReference type="Pfam" id="PF13417">
    <property type="entry name" value="GST_N_3"/>
    <property type="match status" value="1"/>
</dbReference>
<dbReference type="InterPro" id="IPR004045">
    <property type="entry name" value="Glutathione_S-Trfase_N"/>
</dbReference>
<gene>
    <name evidence="2" type="ORF">ACFOX3_00370</name>
</gene>
<feature type="domain" description="GST N-terminal" evidence="1">
    <location>
        <begin position="43"/>
        <end position="126"/>
    </location>
</feature>
<dbReference type="Proteomes" id="UP001595840">
    <property type="component" value="Unassembled WGS sequence"/>
</dbReference>
<evidence type="ECO:0000313" key="3">
    <source>
        <dbReference type="Proteomes" id="UP001595840"/>
    </source>
</evidence>
<protein>
    <submittedName>
        <fullName evidence="2">Glutaredoxin family protein</fullName>
    </submittedName>
</protein>
<dbReference type="PROSITE" id="PS00195">
    <property type="entry name" value="GLUTAREDOXIN_1"/>
    <property type="match status" value="1"/>
</dbReference>
<dbReference type="Gene3D" id="3.40.30.10">
    <property type="entry name" value="Glutaredoxin"/>
    <property type="match status" value="1"/>
</dbReference>
<dbReference type="SUPFAM" id="SSF52833">
    <property type="entry name" value="Thioredoxin-like"/>
    <property type="match status" value="1"/>
</dbReference>
<sequence length="135" mass="15502">MKLLLKIVREGLGRVIILIDFLTRPSPMKRSKPEQTKVMAQLAHMALYQFYACPFCIKTRRALRRLNLPIQTRNVNEGSPYRKELIEQGGDLQVPCLRIEEGGKVEWLYDSKAIIAYLEQRFGPEAIGQVNRATS</sequence>
<evidence type="ECO:0000259" key="1">
    <source>
        <dbReference type="PROSITE" id="PS50404"/>
    </source>
</evidence>
<accession>A0ABV8UZ71</accession>
<comment type="caution">
    <text evidence="2">The sequence shown here is derived from an EMBL/GenBank/DDBJ whole genome shotgun (WGS) entry which is preliminary data.</text>
</comment>
<proteinExistence type="predicted"/>
<evidence type="ECO:0000313" key="2">
    <source>
        <dbReference type="EMBL" id="MFC4360728.1"/>
    </source>
</evidence>
<dbReference type="InterPro" id="IPR011767">
    <property type="entry name" value="GLR_AS"/>
</dbReference>
<keyword evidence="3" id="KW-1185">Reference proteome</keyword>
<name>A0ABV8UZ71_9GAMM</name>
<reference evidence="3" key="1">
    <citation type="journal article" date="2019" name="Int. J. Syst. Evol. Microbiol.">
        <title>The Global Catalogue of Microorganisms (GCM) 10K type strain sequencing project: providing services to taxonomists for standard genome sequencing and annotation.</title>
        <authorList>
            <consortium name="The Broad Institute Genomics Platform"/>
            <consortium name="The Broad Institute Genome Sequencing Center for Infectious Disease"/>
            <person name="Wu L."/>
            <person name="Ma J."/>
        </authorList>
    </citation>
    <scope>NUCLEOTIDE SEQUENCE [LARGE SCALE GENOMIC DNA]</scope>
    <source>
        <strain evidence="3">CECT 8570</strain>
    </source>
</reference>
<dbReference type="InterPro" id="IPR036249">
    <property type="entry name" value="Thioredoxin-like_sf"/>
</dbReference>
<organism evidence="2 3">
    <name type="scientific">Simiduia curdlanivorans</name>
    <dbReference type="NCBI Taxonomy" id="1492769"/>
    <lineage>
        <taxon>Bacteria</taxon>
        <taxon>Pseudomonadati</taxon>
        <taxon>Pseudomonadota</taxon>
        <taxon>Gammaproteobacteria</taxon>
        <taxon>Cellvibrionales</taxon>
        <taxon>Cellvibrionaceae</taxon>
        <taxon>Simiduia</taxon>
    </lineage>
</organism>
<dbReference type="RefSeq" id="WP_290264507.1">
    <property type="nucleotide sequence ID" value="NZ_JAUFQG010000006.1"/>
</dbReference>
<dbReference type="PROSITE" id="PS50404">
    <property type="entry name" value="GST_NTER"/>
    <property type="match status" value="1"/>
</dbReference>
<dbReference type="EMBL" id="JBHSCX010000001">
    <property type="protein sequence ID" value="MFC4360728.1"/>
    <property type="molecule type" value="Genomic_DNA"/>
</dbReference>